<keyword evidence="1" id="KW-0732">Signal</keyword>
<gene>
    <name evidence="3" type="ORF">FKG94_06825</name>
</gene>
<dbReference type="InterPro" id="IPR025362">
    <property type="entry name" value="DUF4266"/>
</dbReference>
<reference evidence="3 4" key="1">
    <citation type="submission" date="2019-06" db="EMBL/GenBank/DDBJ databases">
        <title>Whole genome sequence for Cellvibrionaceae sp. R142.</title>
        <authorList>
            <person name="Wang G."/>
        </authorList>
    </citation>
    <scope>NUCLEOTIDE SEQUENCE [LARGE SCALE GENOMIC DNA]</scope>
    <source>
        <strain evidence="3 4">R142</strain>
    </source>
</reference>
<feature type="domain" description="DUF4266" evidence="2">
    <location>
        <begin position="28"/>
        <end position="77"/>
    </location>
</feature>
<feature type="chain" id="PRO_5022215187" evidence="1">
    <location>
        <begin position="18"/>
        <end position="77"/>
    </location>
</feature>
<name>A0A545TYZ9_9GAMM</name>
<proteinExistence type="predicted"/>
<evidence type="ECO:0000256" key="1">
    <source>
        <dbReference type="SAM" id="SignalP"/>
    </source>
</evidence>
<dbReference type="OrthoDB" id="5574393at2"/>
<dbReference type="AlphaFoldDB" id="A0A545TYZ9"/>
<accession>A0A545TYZ9</accession>
<feature type="signal peptide" evidence="1">
    <location>
        <begin position="1"/>
        <end position="17"/>
    </location>
</feature>
<dbReference type="EMBL" id="VHSG01000007">
    <property type="protein sequence ID" value="TQV82450.1"/>
    <property type="molecule type" value="Genomic_DNA"/>
</dbReference>
<dbReference type="RefSeq" id="WP_142903466.1">
    <property type="nucleotide sequence ID" value="NZ_ML660090.1"/>
</dbReference>
<keyword evidence="4" id="KW-1185">Reference proteome</keyword>
<evidence type="ECO:0000313" key="4">
    <source>
        <dbReference type="Proteomes" id="UP000319732"/>
    </source>
</evidence>
<protein>
    <submittedName>
        <fullName evidence="3">DUF4266 domain-containing protein</fullName>
    </submittedName>
</protein>
<dbReference type="Proteomes" id="UP000319732">
    <property type="component" value="Unassembled WGS sequence"/>
</dbReference>
<sequence>MKRLTKLALLLSTAAIFTNGCSSIEPWVKPYERERLADPIMSLESHPVSTRYINHVYESREAARGAEGSAGGGCGCN</sequence>
<evidence type="ECO:0000259" key="2">
    <source>
        <dbReference type="Pfam" id="PF14086"/>
    </source>
</evidence>
<organism evidence="3 4">
    <name type="scientific">Exilibacterium tricleocarpae</name>
    <dbReference type="NCBI Taxonomy" id="2591008"/>
    <lineage>
        <taxon>Bacteria</taxon>
        <taxon>Pseudomonadati</taxon>
        <taxon>Pseudomonadota</taxon>
        <taxon>Gammaproteobacteria</taxon>
        <taxon>Cellvibrionales</taxon>
        <taxon>Cellvibrionaceae</taxon>
        <taxon>Exilibacterium</taxon>
    </lineage>
</organism>
<dbReference type="Pfam" id="PF14086">
    <property type="entry name" value="DUF4266"/>
    <property type="match status" value="1"/>
</dbReference>
<comment type="caution">
    <text evidence="3">The sequence shown here is derived from an EMBL/GenBank/DDBJ whole genome shotgun (WGS) entry which is preliminary data.</text>
</comment>
<evidence type="ECO:0000313" key="3">
    <source>
        <dbReference type="EMBL" id="TQV82450.1"/>
    </source>
</evidence>